<dbReference type="SMART" id="SM00149">
    <property type="entry name" value="PLCYc"/>
    <property type="match status" value="1"/>
</dbReference>
<dbReference type="OrthoDB" id="8950444at2759"/>
<dbReference type="SUPFAM" id="SSF51695">
    <property type="entry name" value="PLC-like phosphodiesterases"/>
    <property type="match status" value="1"/>
</dbReference>
<name>A0A9Q1FKT9_SYNKA</name>
<evidence type="ECO:0000259" key="3">
    <source>
        <dbReference type="PROSITE" id="PS50008"/>
    </source>
</evidence>
<dbReference type="Proteomes" id="UP001152622">
    <property type="component" value="Chromosome 5"/>
</dbReference>
<dbReference type="PRINTS" id="PR00390">
    <property type="entry name" value="PHPHLIPASEC"/>
</dbReference>
<dbReference type="SUPFAM" id="SSF49562">
    <property type="entry name" value="C2 domain (Calcium/lipid-binding domain, CaLB)"/>
    <property type="match status" value="1"/>
</dbReference>
<keyword evidence="1" id="KW-0442">Lipid degradation</keyword>
<dbReference type="PANTHER" id="PTHR10336:SF146">
    <property type="entry name" value="PHOSPHOINOSITIDE PHOSPHOLIPASE C"/>
    <property type="match status" value="1"/>
</dbReference>
<dbReference type="EC" id="3.1.4.11" evidence="1"/>
<dbReference type="PANTHER" id="PTHR10336">
    <property type="entry name" value="PHOSPHOINOSITIDE-SPECIFIC PHOSPHOLIPASE C FAMILY PROTEIN"/>
    <property type="match status" value="1"/>
</dbReference>
<feature type="domain" description="PI-PLC Y-box" evidence="3">
    <location>
        <begin position="38"/>
        <end position="128"/>
    </location>
</feature>
<comment type="caution">
    <text evidence="4">The sequence shown here is derived from an EMBL/GenBank/DDBJ whole genome shotgun (WGS) entry which is preliminary data.</text>
</comment>
<dbReference type="GO" id="GO:0048015">
    <property type="term" value="P:phosphatidylinositol-mediated signaling"/>
    <property type="evidence" value="ECO:0007669"/>
    <property type="project" value="TreeGrafter"/>
</dbReference>
<dbReference type="InterPro" id="IPR001711">
    <property type="entry name" value="PLipase_C_Pinositol-sp_Y"/>
</dbReference>
<dbReference type="GO" id="GO:0004435">
    <property type="term" value="F:phosphatidylinositol-4,5-bisphosphate phospholipase C activity"/>
    <property type="evidence" value="ECO:0007669"/>
    <property type="project" value="UniProtKB-EC"/>
</dbReference>
<dbReference type="Gene3D" id="3.20.20.190">
    <property type="entry name" value="Phosphatidylinositol (PI) phosphodiesterase"/>
    <property type="match status" value="1"/>
</dbReference>
<dbReference type="AlphaFoldDB" id="A0A9Q1FKT9"/>
<evidence type="ECO:0000313" key="5">
    <source>
        <dbReference type="Proteomes" id="UP001152622"/>
    </source>
</evidence>
<keyword evidence="1" id="KW-0443">Lipid metabolism</keyword>
<dbReference type="GO" id="GO:0046488">
    <property type="term" value="P:phosphatidylinositol metabolic process"/>
    <property type="evidence" value="ECO:0007669"/>
    <property type="project" value="TreeGrafter"/>
</dbReference>
<keyword evidence="1" id="KW-0378">Hydrolase</keyword>
<evidence type="ECO:0000256" key="1">
    <source>
        <dbReference type="RuleBase" id="RU361133"/>
    </source>
</evidence>
<accession>A0A9Q1FKT9</accession>
<dbReference type="CDD" id="cd00275">
    <property type="entry name" value="C2_PLC_like"/>
    <property type="match status" value="1"/>
</dbReference>
<dbReference type="Gene3D" id="2.60.40.150">
    <property type="entry name" value="C2 domain"/>
    <property type="match status" value="1"/>
</dbReference>
<dbReference type="GO" id="GO:0051209">
    <property type="term" value="P:release of sequestered calcium ion into cytosol"/>
    <property type="evidence" value="ECO:0007669"/>
    <property type="project" value="TreeGrafter"/>
</dbReference>
<proteinExistence type="predicted"/>
<dbReference type="Pfam" id="PF00387">
    <property type="entry name" value="PI-PLC-Y"/>
    <property type="match status" value="1"/>
</dbReference>
<dbReference type="InterPro" id="IPR001192">
    <property type="entry name" value="PI-PLC_fam"/>
</dbReference>
<sequence>MPSTSPEESAMQPAKHSRPSKEAARVHLRPPTAVTCSWQVSSLNETKATQIMQLKPTQFVRFNQRQLVRIYPSSYRVDSSNYNPQPFWNSGCHLVALNYQSEGRVLQLNRAKFSSNGNCGYILKPKCMCKGAFNPILEDSLQDQVKTQLVLKIISGQQFPKPKDSMLGDRGEIIDPFVEVEIIGLPVDCCKDHTRVVDDNGMHQYSAH</sequence>
<gene>
    <name evidence="4" type="ORF">SKAU_G00173240</name>
</gene>
<keyword evidence="5" id="KW-1185">Reference proteome</keyword>
<feature type="region of interest" description="Disordered" evidence="2">
    <location>
        <begin position="1"/>
        <end position="26"/>
    </location>
</feature>
<evidence type="ECO:0000313" key="4">
    <source>
        <dbReference type="EMBL" id="KAJ8360799.1"/>
    </source>
</evidence>
<dbReference type="InterPro" id="IPR035892">
    <property type="entry name" value="C2_domain_sf"/>
</dbReference>
<dbReference type="GO" id="GO:0016042">
    <property type="term" value="P:lipid catabolic process"/>
    <property type="evidence" value="ECO:0007669"/>
    <property type="project" value="UniProtKB-KW"/>
</dbReference>
<dbReference type="InterPro" id="IPR017946">
    <property type="entry name" value="PLC-like_Pdiesterase_TIM-brl"/>
</dbReference>
<dbReference type="EMBL" id="JAINUF010000005">
    <property type="protein sequence ID" value="KAJ8360799.1"/>
    <property type="molecule type" value="Genomic_DNA"/>
</dbReference>
<protein>
    <recommendedName>
        <fullName evidence="1">Phosphoinositide phospholipase C</fullName>
        <ecNumber evidence="1">3.1.4.11</ecNumber>
    </recommendedName>
</protein>
<organism evidence="4 5">
    <name type="scientific">Synaphobranchus kaupii</name>
    <name type="common">Kaup's arrowtooth eel</name>
    <dbReference type="NCBI Taxonomy" id="118154"/>
    <lineage>
        <taxon>Eukaryota</taxon>
        <taxon>Metazoa</taxon>
        <taxon>Chordata</taxon>
        <taxon>Craniata</taxon>
        <taxon>Vertebrata</taxon>
        <taxon>Euteleostomi</taxon>
        <taxon>Actinopterygii</taxon>
        <taxon>Neopterygii</taxon>
        <taxon>Teleostei</taxon>
        <taxon>Anguilliformes</taxon>
        <taxon>Synaphobranchidae</taxon>
        <taxon>Synaphobranchus</taxon>
    </lineage>
</organism>
<comment type="catalytic activity">
    <reaction evidence="1">
        <text>a 1,2-diacyl-sn-glycero-3-phospho-(1D-myo-inositol-4,5-bisphosphate) + H2O = 1D-myo-inositol 1,4,5-trisphosphate + a 1,2-diacyl-sn-glycerol + H(+)</text>
        <dbReference type="Rhea" id="RHEA:33179"/>
        <dbReference type="ChEBI" id="CHEBI:15377"/>
        <dbReference type="ChEBI" id="CHEBI:15378"/>
        <dbReference type="ChEBI" id="CHEBI:17815"/>
        <dbReference type="ChEBI" id="CHEBI:58456"/>
        <dbReference type="ChEBI" id="CHEBI:203600"/>
        <dbReference type="EC" id="3.1.4.11"/>
    </reaction>
</comment>
<dbReference type="PROSITE" id="PS50008">
    <property type="entry name" value="PIPLC_Y_DOMAIN"/>
    <property type="match status" value="1"/>
</dbReference>
<reference evidence="4" key="1">
    <citation type="journal article" date="2023" name="Science">
        <title>Genome structures resolve the early diversification of teleost fishes.</title>
        <authorList>
            <person name="Parey E."/>
            <person name="Louis A."/>
            <person name="Montfort J."/>
            <person name="Bouchez O."/>
            <person name="Roques C."/>
            <person name="Iampietro C."/>
            <person name="Lluch J."/>
            <person name="Castinel A."/>
            <person name="Donnadieu C."/>
            <person name="Desvignes T."/>
            <person name="Floi Bucao C."/>
            <person name="Jouanno E."/>
            <person name="Wen M."/>
            <person name="Mejri S."/>
            <person name="Dirks R."/>
            <person name="Jansen H."/>
            <person name="Henkel C."/>
            <person name="Chen W.J."/>
            <person name="Zahm M."/>
            <person name="Cabau C."/>
            <person name="Klopp C."/>
            <person name="Thompson A.W."/>
            <person name="Robinson-Rechavi M."/>
            <person name="Braasch I."/>
            <person name="Lecointre G."/>
            <person name="Bobe J."/>
            <person name="Postlethwait J.H."/>
            <person name="Berthelot C."/>
            <person name="Roest Crollius H."/>
            <person name="Guiguen Y."/>
        </authorList>
    </citation>
    <scope>NUCLEOTIDE SEQUENCE</scope>
    <source>
        <strain evidence="4">WJC10195</strain>
    </source>
</reference>
<evidence type="ECO:0000256" key="2">
    <source>
        <dbReference type="SAM" id="MobiDB-lite"/>
    </source>
</evidence>